<dbReference type="InterPro" id="IPR003594">
    <property type="entry name" value="HATPase_dom"/>
</dbReference>
<evidence type="ECO:0000259" key="7">
    <source>
        <dbReference type="Pfam" id="PF07730"/>
    </source>
</evidence>
<protein>
    <recommendedName>
        <fullName evidence="10">Signal transduction histidine kinase</fullName>
    </recommendedName>
</protein>
<dbReference type="Pfam" id="PF02518">
    <property type="entry name" value="HATPase_c"/>
    <property type="match status" value="1"/>
</dbReference>
<gene>
    <name evidence="8" type="ORF">IFO71_20375</name>
</gene>
<dbReference type="GO" id="GO:0016020">
    <property type="term" value="C:membrane"/>
    <property type="evidence" value="ECO:0007669"/>
    <property type="project" value="InterPro"/>
</dbReference>
<evidence type="ECO:0000313" key="8">
    <source>
        <dbReference type="EMBL" id="MBD8528111.1"/>
    </source>
</evidence>
<dbReference type="Pfam" id="PF07730">
    <property type="entry name" value="HisKA_3"/>
    <property type="match status" value="1"/>
</dbReference>
<dbReference type="GO" id="GO:0000155">
    <property type="term" value="F:phosphorelay sensor kinase activity"/>
    <property type="evidence" value="ECO:0007669"/>
    <property type="project" value="InterPro"/>
</dbReference>
<evidence type="ECO:0008006" key="10">
    <source>
        <dbReference type="Google" id="ProtNLM"/>
    </source>
</evidence>
<feature type="domain" description="Histidine kinase/HSP90-like ATPase" evidence="6">
    <location>
        <begin position="296"/>
        <end position="379"/>
    </location>
</feature>
<proteinExistence type="predicted"/>
<feature type="transmembrane region" description="Helical" evidence="5">
    <location>
        <begin position="12"/>
        <end position="29"/>
    </location>
</feature>
<dbReference type="CDD" id="cd16917">
    <property type="entry name" value="HATPase_UhpB-NarQ-NarX-like"/>
    <property type="match status" value="1"/>
</dbReference>
<evidence type="ECO:0000256" key="3">
    <source>
        <dbReference type="ARBA" id="ARBA00023012"/>
    </source>
</evidence>
<dbReference type="PANTHER" id="PTHR24421">
    <property type="entry name" value="NITRATE/NITRITE SENSOR PROTEIN NARX-RELATED"/>
    <property type="match status" value="1"/>
</dbReference>
<feature type="transmembrane region" description="Helical" evidence="5">
    <location>
        <begin position="115"/>
        <end position="132"/>
    </location>
</feature>
<dbReference type="Gene3D" id="1.20.5.1930">
    <property type="match status" value="1"/>
</dbReference>
<evidence type="ECO:0000313" key="9">
    <source>
        <dbReference type="Proteomes" id="UP000613768"/>
    </source>
</evidence>
<sequence>MSSNARQFIVEALAPLNLAAYAAWAVVSWETEARLVGAEPAWVWLTRAALLSFLLGFISVTSAEQRLSFGRYAWIAAAMAVCSLAASAYRPTGTGPILMVLVAAMFALRLELRWLIVSLATLNAAYLALLYLRTGANLSQLAITSLAYISFQAFAALVMRNTRRAETMSEELRAANAELLTSRTLLAESTRDQERLALSRELHDVAGHTLTALKLNLSALMRDSRQPDPARVKLCAELADELLQTLRSVVQQTRARNDLDLGQAIARLGVSFTRPSMHLEMPGDLRLGSQPVFEAVLRAVQEALTNAARHGLSRHLWVRLKTDENGLQLDIEDDGRVSWPLTPGGGLSGMRERFEQIGGELRWSISQRGGLHLQARCPLRQGRPPSAGLARVSGEASKEPAA</sequence>
<evidence type="ECO:0000256" key="2">
    <source>
        <dbReference type="ARBA" id="ARBA00022777"/>
    </source>
</evidence>
<dbReference type="AlphaFoldDB" id="A0AAW3ZVN0"/>
<feature type="transmembrane region" description="Helical" evidence="5">
    <location>
        <begin position="95"/>
        <end position="110"/>
    </location>
</feature>
<dbReference type="InterPro" id="IPR050482">
    <property type="entry name" value="Sensor_HK_TwoCompSys"/>
</dbReference>
<keyword evidence="1" id="KW-0808">Transferase</keyword>
<keyword evidence="5" id="KW-1133">Transmembrane helix</keyword>
<dbReference type="RefSeq" id="WP_192031531.1">
    <property type="nucleotide sequence ID" value="NZ_JACYTR010000084.1"/>
</dbReference>
<dbReference type="InterPro" id="IPR036890">
    <property type="entry name" value="HATPase_C_sf"/>
</dbReference>
<keyword evidence="5" id="KW-0812">Transmembrane</keyword>
<dbReference type="Gene3D" id="3.30.565.10">
    <property type="entry name" value="Histidine kinase-like ATPase, C-terminal domain"/>
    <property type="match status" value="1"/>
</dbReference>
<dbReference type="PANTHER" id="PTHR24421:SF59">
    <property type="entry name" value="OXYGEN SENSOR HISTIDINE KINASE NREB"/>
    <property type="match status" value="1"/>
</dbReference>
<evidence type="ECO:0000256" key="1">
    <source>
        <dbReference type="ARBA" id="ARBA00022679"/>
    </source>
</evidence>
<dbReference type="InterPro" id="IPR011712">
    <property type="entry name" value="Sig_transdc_His_kin_sub3_dim/P"/>
</dbReference>
<evidence type="ECO:0000256" key="5">
    <source>
        <dbReference type="SAM" id="Phobius"/>
    </source>
</evidence>
<keyword evidence="2" id="KW-0418">Kinase</keyword>
<comment type="caution">
    <text evidence="8">The sequence shown here is derived from an EMBL/GenBank/DDBJ whole genome shotgun (WGS) entry which is preliminary data.</text>
</comment>
<dbReference type="EMBL" id="JACYTR010000084">
    <property type="protein sequence ID" value="MBD8528111.1"/>
    <property type="molecule type" value="Genomic_DNA"/>
</dbReference>
<accession>A0AAW3ZVN0</accession>
<dbReference type="GO" id="GO:0046983">
    <property type="term" value="F:protein dimerization activity"/>
    <property type="evidence" value="ECO:0007669"/>
    <property type="project" value="InterPro"/>
</dbReference>
<feature type="region of interest" description="Disordered" evidence="4">
    <location>
        <begin position="379"/>
        <end position="402"/>
    </location>
</feature>
<feature type="domain" description="Signal transduction histidine kinase subgroup 3 dimerisation and phosphoacceptor" evidence="7">
    <location>
        <begin position="194"/>
        <end position="255"/>
    </location>
</feature>
<feature type="transmembrane region" description="Helical" evidence="5">
    <location>
        <begin position="138"/>
        <end position="159"/>
    </location>
</feature>
<reference evidence="8 9" key="1">
    <citation type="submission" date="2020-09" db="EMBL/GenBank/DDBJ databases">
        <title>Pseudoxanthomonas sp. CAU 1598 isolated from sand of Yaerae Beach.</title>
        <authorList>
            <person name="Kim W."/>
        </authorList>
    </citation>
    <scope>NUCLEOTIDE SEQUENCE [LARGE SCALE GENOMIC DNA]</scope>
    <source>
        <strain evidence="8 9">CAU 1598</strain>
    </source>
</reference>
<feature type="transmembrane region" description="Helical" evidence="5">
    <location>
        <begin position="41"/>
        <end position="60"/>
    </location>
</feature>
<evidence type="ECO:0000256" key="4">
    <source>
        <dbReference type="SAM" id="MobiDB-lite"/>
    </source>
</evidence>
<dbReference type="SUPFAM" id="SSF55874">
    <property type="entry name" value="ATPase domain of HSP90 chaperone/DNA topoisomerase II/histidine kinase"/>
    <property type="match status" value="1"/>
</dbReference>
<keyword evidence="9" id="KW-1185">Reference proteome</keyword>
<keyword evidence="5" id="KW-0472">Membrane</keyword>
<keyword evidence="3" id="KW-0902">Two-component regulatory system</keyword>
<name>A0AAW3ZVN0_9GAMM</name>
<organism evidence="8 9">
    <name type="scientific">Pseudomarimonas arenosa</name>
    <dbReference type="NCBI Taxonomy" id="2774145"/>
    <lineage>
        <taxon>Bacteria</taxon>
        <taxon>Pseudomonadati</taxon>
        <taxon>Pseudomonadota</taxon>
        <taxon>Gammaproteobacteria</taxon>
        <taxon>Lysobacterales</taxon>
        <taxon>Lysobacteraceae</taxon>
        <taxon>Pseudomarimonas</taxon>
    </lineage>
</organism>
<evidence type="ECO:0000259" key="6">
    <source>
        <dbReference type="Pfam" id="PF02518"/>
    </source>
</evidence>
<dbReference type="Proteomes" id="UP000613768">
    <property type="component" value="Unassembled WGS sequence"/>
</dbReference>
<feature type="transmembrane region" description="Helical" evidence="5">
    <location>
        <begin position="72"/>
        <end position="89"/>
    </location>
</feature>